<accession>A0A6J5MCC2</accession>
<evidence type="ECO:0000313" key="1">
    <source>
        <dbReference type="EMBL" id="CAB4143447.1"/>
    </source>
</evidence>
<reference evidence="1" key="1">
    <citation type="submission" date="2020-04" db="EMBL/GenBank/DDBJ databases">
        <authorList>
            <person name="Chiriac C."/>
            <person name="Salcher M."/>
            <person name="Ghai R."/>
            <person name="Kavagutti S V."/>
        </authorList>
    </citation>
    <scope>NUCLEOTIDE SEQUENCE</scope>
</reference>
<name>A0A6J5MCC2_9CAUD</name>
<proteinExistence type="predicted"/>
<protein>
    <submittedName>
        <fullName evidence="1">Uncharacterized protein</fullName>
    </submittedName>
</protein>
<dbReference type="EMBL" id="LR796421">
    <property type="protein sequence ID" value="CAB4143447.1"/>
    <property type="molecule type" value="Genomic_DNA"/>
</dbReference>
<sequence length="82" mass="9376">MLIYYSKEDLIKFLKAELKAWEKVGGGPNLLAFEFDPKTTDPKQLRELGYFDNVDSWIAGARIKALTELLEQVEQTATIAKR</sequence>
<gene>
    <name evidence="1" type="ORF">UFOVP450_141</name>
</gene>
<organism evidence="1">
    <name type="scientific">uncultured Caudovirales phage</name>
    <dbReference type="NCBI Taxonomy" id="2100421"/>
    <lineage>
        <taxon>Viruses</taxon>
        <taxon>Duplodnaviria</taxon>
        <taxon>Heunggongvirae</taxon>
        <taxon>Uroviricota</taxon>
        <taxon>Caudoviricetes</taxon>
        <taxon>Peduoviridae</taxon>
        <taxon>Maltschvirus</taxon>
        <taxon>Maltschvirus maltsch</taxon>
    </lineage>
</organism>